<dbReference type="SUPFAM" id="SSF52087">
    <property type="entry name" value="CRAL/TRIO domain"/>
    <property type="match status" value="1"/>
</dbReference>
<dbReference type="PANTHER" id="PTHR46384">
    <property type="entry name" value="MOTILE SPERM DOMAIN-CONTAINING PROTEIN 2"/>
    <property type="match status" value="1"/>
</dbReference>
<keyword evidence="5" id="KW-1185">Reference proteome</keyword>
<gene>
    <name evidence="4" type="ORF">LOD99_9273</name>
</gene>
<reference evidence="4 5" key="1">
    <citation type="journal article" date="2023" name="BMC Biol.">
        <title>The compact genome of the sponge Oopsacas minuta (Hexactinellida) is lacking key metazoan core genes.</title>
        <authorList>
            <person name="Santini S."/>
            <person name="Schenkelaars Q."/>
            <person name="Jourda C."/>
            <person name="Duchesne M."/>
            <person name="Belahbib H."/>
            <person name="Rocher C."/>
            <person name="Selva M."/>
            <person name="Riesgo A."/>
            <person name="Vervoort M."/>
            <person name="Leys S.P."/>
            <person name="Kodjabachian L."/>
            <person name="Le Bivic A."/>
            <person name="Borchiellini C."/>
            <person name="Claverie J.M."/>
            <person name="Renard E."/>
        </authorList>
    </citation>
    <scope>NUCLEOTIDE SEQUENCE [LARGE SCALE GENOMIC DNA]</scope>
    <source>
        <strain evidence="4">SPO-2</strain>
    </source>
</reference>
<dbReference type="Gene3D" id="3.40.525.10">
    <property type="entry name" value="CRAL-TRIO lipid binding domain"/>
    <property type="match status" value="1"/>
</dbReference>
<dbReference type="InterPro" id="IPR053012">
    <property type="entry name" value="ER-organelle_contact"/>
</dbReference>
<dbReference type="InterPro" id="IPR001251">
    <property type="entry name" value="CRAL-TRIO_dom"/>
</dbReference>
<dbReference type="PROSITE" id="PS50202">
    <property type="entry name" value="MSP"/>
    <property type="match status" value="1"/>
</dbReference>
<evidence type="ECO:0000313" key="5">
    <source>
        <dbReference type="Proteomes" id="UP001165289"/>
    </source>
</evidence>
<dbReference type="SMART" id="SM00516">
    <property type="entry name" value="SEC14"/>
    <property type="match status" value="1"/>
</dbReference>
<dbReference type="SUPFAM" id="SSF49354">
    <property type="entry name" value="PapD-like"/>
    <property type="match status" value="1"/>
</dbReference>
<dbReference type="GO" id="GO:0140284">
    <property type="term" value="C:endoplasmic reticulum-endosome membrane contact site"/>
    <property type="evidence" value="ECO:0007669"/>
    <property type="project" value="TreeGrafter"/>
</dbReference>
<dbReference type="GO" id="GO:0012505">
    <property type="term" value="C:endomembrane system"/>
    <property type="evidence" value="ECO:0007669"/>
    <property type="project" value="TreeGrafter"/>
</dbReference>
<dbReference type="Proteomes" id="UP001165289">
    <property type="component" value="Unassembled WGS sequence"/>
</dbReference>
<evidence type="ECO:0000259" key="3">
    <source>
        <dbReference type="PROSITE" id="PS50202"/>
    </source>
</evidence>
<feature type="domain" description="CRAL-TRIO" evidence="2">
    <location>
        <begin position="85"/>
        <end position="242"/>
    </location>
</feature>
<dbReference type="Pfam" id="PF00650">
    <property type="entry name" value="CRAL_TRIO"/>
    <property type="match status" value="1"/>
</dbReference>
<feature type="domain" description="MSP" evidence="3">
    <location>
        <begin position="369"/>
        <end position="487"/>
    </location>
</feature>
<dbReference type="InterPro" id="IPR013783">
    <property type="entry name" value="Ig-like_fold"/>
</dbReference>
<keyword evidence="1" id="KW-1133">Transmembrane helix</keyword>
<dbReference type="PROSITE" id="PS50191">
    <property type="entry name" value="CRAL_TRIO"/>
    <property type="match status" value="1"/>
</dbReference>
<keyword evidence="1" id="KW-0812">Transmembrane</keyword>
<protein>
    <submittedName>
        <fullName evidence="4">Motile sperm domain-containing protein 2 isoform X1</fullName>
    </submittedName>
</protein>
<comment type="caution">
    <text evidence="4">The sequence shown here is derived from an EMBL/GenBank/DDBJ whole genome shotgun (WGS) entry which is preliminary data.</text>
</comment>
<dbReference type="EMBL" id="JAKMXF010000356">
    <property type="protein sequence ID" value="KAI6646321.1"/>
    <property type="molecule type" value="Genomic_DNA"/>
</dbReference>
<keyword evidence="1" id="KW-0472">Membrane</keyword>
<dbReference type="InterPro" id="IPR008962">
    <property type="entry name" value="PapD-like_sf"/>
</dbReference>
<evidence type="ECO:0000256" key="1">
    <source>
        <dbReference type="SAM" id="Phobius"/>
    </source>
</evidence>
<dbReference type="AlphaFoldDB" id="A0AAV7JC90"/>
<dbReference type="InterPro" id="IPR000535">
    <property type="entry name" value="MSP_dom"/>
</dbReference>
<name>A0AAV7JC90_9METZ</name>
<organism evidence="4 5">
    <name type="scientific">Oopsacas minuta</name>
    <dbReference type="NCBI Taxonomy" id="111878"/>
    <lineage>
        <taxon>Eukaryota</taxon>
        <taxon>Metazoa</taxon>
        <taxon>Porifera</taxon>
        <taxon>Hexactinellida</taxon>
        <taxon>Hexasterophora</taxon>
        <taxon>Lyssacinosida</taxon>
        <taxon>Leucopsacidae</taxon>
        <taxon>Oopsacas</taxon>
    </lineage>
</organism>
<dbReference type="CDD" id="cd00170">
    <property type="entry name" value="SEC14"/>
    <property type="match status" value="1"/>
</dbReference>
<evidence type="ECO:0000259" key="2">
    <source>
        <dbReference type="PROSITE" id="PS50191"/>
    </source>
</evidence>
<dbReference type="Pfam" id="PF00635">
    <property type="entry name" value="Motile_Sperm"/>
    <property type="match status" value="1"/>
</dbReference>
<dbReference type="Gene3D" id="2.60.40.10">
    <property type="entry name" value="Immunoglobulins"/>
    <property type="match status" value="1"/>
</dbReference>
<feature type="transmembrane region" description="Helical" evidence="1">
    <location>
        <begin position="540"/>
        <end position="559"/>
    </location>
</feature>
<proteinExistence type="predicted"/>
<evidence type="ECO:0000313" key="4">
    <source>
        <dbReference type="EMBL" id="KAI6646321.1"/>
    </source>
</evidence>
<dbReference type="InterPro" id="IPR036865">
    <property type="entry name" value="CRAL-TRIO_dom_sf"/>
</dbReference>
<accession>A0AAV7JC90</accession>
<sequence>MATVELDEGEVQRVAEFLRERIRIEHSHDKDMDPRDIDRVQTDHRYTYRFARQRMATGGDENDSLKMLVTALQFRCSHGVNDLTFQDINKELLQMGICYPRGQDIEGSDIVYLLIRMHKKEKEKGEQLKRFALYFLEKHDRHFPNRKMSLFMDCSEAGYSNMDMDLVKFIISLFKQYYPLKLGSIYVYEMPWVMNAGWSIIKSWLSPAARNKMRFIQKHSIGEYFANDQLTARYGGSDPWKYQYPPNEGLEGEGLQRILPLLQNEKENEQEIKALVTEMVYRYEHGGAMPPPVEKPVIKDDIEVSPAPAEINEEREEEPSNIKKVQFRQEREQSPVIPSNNRAVNSRGIMKHNISLDNNTPPHQHVGLLLDVSPPTELLFHTQEKVPKCNITLTNLSSNLVSFKIKTTSPSNFRVQPSMGVIDSRGQFVVNIICQAEDLNQIKDDKFLIQSTSLNPDSKTGQTELNYHWRTVATELILENRLKCRISDSVNNLFTQEESKQINTQQIDSHPQNQDIIGIVRSVGNLLMEVEHMHGILKKIYTLVIGLAFINFVLIVILLRA</sequence>
<dbReference type="PANTHER" id="PTHR46384:SF1">
    <property type="entry name" value="MOTILE SPERM DOMAIN-CONTAINING PROTEIN 2"/>
    <property type="match status" value="1"/>
</dbReference>